<comment type="caution">
    <text evidence="1">The sequence shown here is derived from an EMBL/GenBank/DDBJ whole genome shotgun (WGS) entry which is preliminary data.</text>
</comment>
<dbReference type="InterPro" id="IPR054257">
    <property type="entry name" value="DUF6988"/>
</dbReference>
<dbReference type="Pfam" id="PF22491">
    <property type="entry name" value="DUF6988"/>
    <property type="match status" value="1"/>
</dbReference>
<dbReference type="EMBL" id="JACHTF010000019">
    <property type="protein sequence ID" value="MBB1061801.1"/>
    <property type="molecule type" value="Genomic_DNA"/>
</dbReference>
<dbReference type="RefSeq" id="WP_182688574.1">
    <property type="nucleotide sequence ID" value="NZ_JACHTF010000019.1"/>
</dbReference>
<reference evidence="1 2" key="1">
    <citation type="submission" date="2020-08" db="EMBL/GenBank/DDBJ databases">
        <authorList>
            <person name="Xu S."/>
            <person name="Li A."/>
        </authorList>
    </citation>
    <scope>NUCLEOTIDE SEQUENCE [LARGE SCALE GENOMIC DNA]</scope>
    <source>
        <strain evidence="1 2">119BY6-57</strain>
    </source>
</reference>
<dbReference type="AlphaFoldDB" id="A0A7W3Y7B8"/>
<gene>
    <name evidence="1" type="ORF">H4F98_14595</name>
</gene>
<protein>
    <submittedName>
        <fullName evidence="1">Uncharacterized protein</fullName>
    </submittedName>
</protein>
<proteinExistence type="predicted"/>
<organism evidence="1 2">
    <name type="scientific">Marilutibacter spongiae</name>
    <dbReference type="NCBI Taxonomy" id="2025720"/>
    <lineage>
        <taxon>Bacteria</taxon>
        <taxon>Pseudomonadati</taxon>
        <taxon>Pseudomonadota</taxon>
        <taxon>Gammaproteobacteria</taxon>
        <taxon>Lysobacterales</taxon>
        <taxon>Lysobacteraceae</taxon>
        <taxon>Marilutibacter</taxon>
    </lineage>
</organism>
<name>A0A7W3Y7B8_9GAMM</name>
<sequence>MSEQSDATDDMRRLDTIRYGTRALHTALEPLWDELPDPSSRRELVIRGFANIVRHHVVAQLVLVQRELDVSAAALVRPTYEALLRVIWSMRGADEDWITQFLTPNDAALASGGETRMGPDVATMLKAIAVQHPAEIHAPLLAMKEATWRAMHSYVHGGIRPLVQSFAPFPHKEAGSLLRNANGMLFLATNAVRMAHGLRSPMLPTLQAQFADCLPSIEVHEGP</sequence>
<evidence type="ECO:0000313" key="1">
    <source>
        <dbReference type="EMBL" id="MBB1061801.1"/>
    </source>
</evidence>
<accession>A0A7W3Y7B8</accession>
<dbReference type="Proteomes" id="UP000523196">
    <property type="component" value="Unassembled WGS sequence"/>
</dbReference>
<evidence type="ECO:0000313" key="2">
    <source>
        <dbReference type="Proteomes" id="UP000523196"/>
    </source>
</evidence>
<keyword evidence="2" id="KW-1185">Reference proteome</keyword>